<comment type="caution">
    <text evidence="2">The sequence shown here is derived from an EMBL/GenBank/DDBJ whole genome shotgun (WGS) entry which is preliminary data.</text>
</comment>
<reference evidence="2 3" key="1">
    <citation type="submission" date="2018-07" db="EMBL/GenBank/DDBJ databases">
        <title>Pseudomonas laoshanensis sp. nov., isolated from soil.</title>
        <authorList>
            <person name="Sun J."/>
            <person name="Yu L."/>
            <person name="Wang M."/>
            <person name="Zhang C."/>
        </authorList>
    </citation>
    <scope>NUCLEOTIDE SEQUENCE [LARGE SCALE GENOMIC DNA]</scope>
    <source>
        <strain evidence="2 3">Y22</strain>
    </source>
</reference>
<evidence type="ECO:0000313" key="3">
    <source>
        <dbReference type="Proteomes" id="UP000463138"/>
    </source>
</evidence>
<proteinExistence type="predicted"/>
<dbReference type="PANTHER" id="PTHR37318">
    <property type="entry name" value="BSL7504 PROTEIN"/>
    <property type="match status" value="1"/>
</dbReference>
<dbReference type="InterPro" id="IPR036388">
    <property type="entry name" value="WH-like_DNA-bd_sf"/>
</dbReference>
<dbReference type="Gene3D" id="1.10.10.10">
    <property type="entry name" value="Winged helix-like DNA-binding domain superfamily/Winged helix DNA-binding domain"/>
    <property type="match status" value="1"/>
</dbReference>
<organism evidence="2 3">
    <name type="scientific">Halopseudomonas laoshanensis</name>
    <dbReference type="NCBI Taxonomy" id="2268758"/>
    <lineage>
        <taxon>Bacteria</taxon>
        <taxon>Pseudomonadati</taxon>
        <taxon>Pseudomonadota</taxon>
        <taxon>Gammaproteobacteria</taxon>
        <taxon>Pseudomonadales</taxon>
        <taxon>Pseudomonadaceae</taxon>
        <taxon>Halopseudomonas</taxon>
    </lineage>
</organism>
<dbReference type="InterPro" id="IPR027395">
    <property type="entry name" value="WH_DNA-bd_dom"/>
</dbReference>
<accession>A0A7V7GYV5</accession>
<evidence type="ECO:0000259" key="1">
    <source>
        <dbReference type="Pfam" id="PF13601"/>
    </source>
</evidence>
<dbReference type="AlphaFoldDB" id="A0A7V7GYV5"/>
<dbReference type="SUPFAM" id="SSF46785">
    <property type="entry name" value="Winged helix' DNA-binding domain"/>
    <property type="match status" value="1"/>
</dbReference>
<feature type="domain" description="Winged helix DNA-binding" evidence="1">
    <location>
        <begin position="12"/>
        <end position="93"/>
    </location>
</feature>
<dbReference type="Proteomes" id="UP000463138">
    <property type="component" value="Unassembled WGS sequence"/>
</dbReference>
<name>A0A7V7GYV5_9GAMM</name>
<dbReference type="RefSeq" id="WP_149331657.1">
    <property type="nucleotide sequence ID" value="NZ_QOVF01000001.1"/>
</dbReference>
<dbReference type="EMBL" id="QOVF01000001">
    <property type="protein sequence ID" value="KAA0696721.1"/>
    <property type="molecule type" value="Genomic_DNA"/>
</dbReference>
<dbReference type="PANTHER" id="PTHR37318:SF1">
    <property type="entry name" value="BSL7504 PROTEIN"/>
    <property type="match status" value="1"/>
</dbReference>
<keyword evidence="3" id="KW-1185">Reference proteome</keyword>
<dbReference type="InterPro" id="IPR036390">
    <property type="entry name" value="WH_DNA-bd_sf"/>
</dbReference>
<dbReference type="OrthoDB" id="5521380at2"/>
<gene>
    <name evidence="2" type="ORF">DT594_05190</name>
</gene>
<evidence type="ECO:0000313" key="2">
    <source>
        <dbReference type="EMBL" id="KAA0696721.1"/>
    </source>
</evidence>
<dbReference type="Pfam" id="PF13601">
    <property type="entry name" value="HTH_34"/>
    <property type="match status" value="1"/>
</dbReference>
<protein>
    <submittedName>
        <fullName evidence="2">Transcriptional regulator</fullName>
    </submittedName>
</protein>
<sequence length="114" mass="12276">MQTPNEIIHQPVRLKIMAALNTLAPNQWLEFVALRAIVDTTDGNLGAHLATLEAAHYVSIKKDFAGKKPRTRVCLSARGREAFSGYVATLHAILAIDSLGGAEASPTNTPNNNQ</sequence>